<evidence type="ECO:0000256" key="2">
    <source>
        <dbReference type="ARBA" id="ARBA00022729"/>
    </source>
</evidence>
<dbReference type="EMBL" id="PKPP01007065">
    <property type="protein sequence ID" value="PWA54464.1"/>
    <property type="molecule type" value="Genomic_DNA"/>
</dbReference>
<evidence type="ECO:0000313" key="5">
    <source>
        <dbReference type="Proteomes" id="UP000245207"/>
    </source>
</evidence>
<dbReference type="GO" id="GO:0016301">
    <property type="term" value="F:kinase activity"/>
    <property type="evidence" value="ECO:0007669"/>
    <property type="project" value="UniProtKB-KW"/>
</dbReference>
<keyword evidence="2" id="KW-0732">Signal</keyword>
<accession>A0A2U1LZT5</accession>
<feature type="domain" description="Wall-associated receptor kinase galacturonan-binding" evidence="3">
    <location>
        <begin position="495"/>
        <end position="553"/>
    </location>
</feature>
<evidence type="ECO:0000259" key="3">
    <source>
        <dbReference type="Pfam" id="PF13947"/>
    </source>
</evidence>
<evidence type="ECO:0000313" key="4">
    <source>
        <dbReference type="EMBL" id="PWA54464.1"/>
    </source>
</evidence>
<keyword evidence="4" id="KW-0418">Kinase</keyword>
<reference evidence="4 5" key="1">
    <citation type="journal article" date="2018" name="Mol. Plant">
        <title>The genome of Artemisia annua provides insight into the evolution of Asteraceae family and artemisinin biosynthesis.</title>
        <authorList>
            <person name="Shen Q."/>
            <person name="Zhang L."/>
            <person name="Liao Z."/>
            <person name="Wang S."/>
            <person name="Yan T."/>
            <person name="Shi P."/>
            <person name="Liu M."/>
            <person name="Fu X."/>
            <person name="Pan Q."/>
            <person name="Wang Y."/>
            <person name="Lv Z."/>
            <person name="Lu X."/>
            <person name="Zhang F."/>
            <person name="Jiang W."/>
            <person name="Ma Y."/>
            <person name="Chen M."/>
            <person name="Hao X."/>
            <person name="Li L."/>
            <person name="Tang Y."/>
            <person name="Lv G."/>
            <person name="Zhou Y."/>
            <person name="Sun X."/>
            <person name="Brodelius P.E."/>
            <person name="Rose J.K.C."/>
            <person name="Tang K."/>
        </authorList>
    </citation>
    <scope>NUCLEOTIDE SEQUENCE [LARGE SCALE GENOMIC DNA]</scope>
    <source>
        <strain evidence="5">cv. Huhao1</strain>
        <tissue evidence="4">Leaf</tissue>
    </source>
</reference>
<keyword evidence="4" id="KW-0675">Receptor</keyword>
<dbReference type="InterPro" id="IPR025287">
    <property type="entry name" value="WAK_GUB"/>
</dbReference>
<dbReference type="Pfam" id="PF13947">
    <property type="entry name" value="GUB_WAK_bind"/>
    <property type="match status" value="2"/>
</dbReference>
<sequence>MHHTLAHGINLPTHSYNQIHTVLGTVDFAKGILTIYQKTTTIEENFEKLNILTSEMTKGYELEFYVEEKVKTGVVLGRPFLEHTRSIMSYNIGQITLWTEICVENEQQKPFVIDAPKGTCYLVPVLFRILGIASADTQVPAFSQRSKKDRYMFVPIPSLRPSTGIILLSSTTLGSVPKYSKTGCEDTCGNVRIPFPFGIGANCSVSKWYNVDCNSSTPYLSSLNQLEVLRVDLQDRTVTVKMQKFSNCSQTTKSVDLGSSPFLYSKSHNTFIYEGYCGNAVMMDNHGSVLTGCSTTCSNDTTKTAAGIIGTSTCFGINCCQSKIPQYLESYSMNLTGMEKQMGGDGVCGSAYLLNTNSYAEGSISYVPTSLQWILSDRDQDQVSCIGEWDSDVMDLGNGTLMNSWYCYYPPTIKGNPYLIDGYGMEKQMGGDGVCGSAYLLNTNSYAEGSISYVPTSLQWILSDRDQDQVSCIGEWDSDVMDLGNGTVKYARPGCKDTCGNNVVIPYPFGIRASCSLNEWYIVDCISSEPYLAALNHLQLVGVDLQNQTVTVNMPKFSDCSQTIKSVNLTRSPFLFSKSHNTLVYEGYCGNAFMMDDHGGFPTGCSTACNNDTTTVIINAKNCFGINCCQTTIPHSLKSYRMNLTALENQIGGDGGCGSAFLVDQNLYDKGSISRQSSAGEGSSYVPTSLLWILSDRDKDQLTCCDGYRPSKLILDLGNGTLVDTWRCFNDGAPENPYLVGECGA</sequence>
<protein>
    <submittedName>
        <fullName evidence="4">Wall-associated receptor kinase</fullName>
    </submittedName>
</protein>
<dbReference type="PANTHER" id="PTHR33491">
    <property type="entry name" value="OSJNBA0016N04.9 PROTEIN"/>
    <property type="match status" value="1"/>
</dbReference>
<dbReference type="AlphaFoldDB" id="A0A2U1LZT5"/>
<comment type="caution">
    <text evidence="4">The sequence shown here is derived from an EMBL/GenBank/DDBJ whole genome shotgun (WGS) entry which is preliminary data.</text>
</comment>
<feature type="domain" description="Wall-associated receptor kinase galacturonan-binding" evidence="3">
    <location>
        <begin position="184"/>
        <end position="241"/>
    </location>
</feature>
<name>A0A2U1LZT5_ARTAN</name>
<evidence type="ECO:0000256" key="1">
    <source>
        <dbReference type="ARBA" id="ARBA00004167"/>
    </source>
</evidence>
<organism evidence="4 5">
    <name type="scientific">Artemisia annua</name>
    <name type="common">Sweet wormwood</name>
    <dbReference type="NCBI Taxonomy" id="35608"/>
    <lineage>
        <taxon>Eukaryota</taxon>
        <taxon>Viridiplantae</taxon>
        <taxon>Streptophyta</taxon>
        <taxon>Embryophyta</taxon>
        <taxon>Tracheophyta</taxon>
        <taxon>Spermatophyta</taxon>
        <taxon>Magnoliopsida</taxon>
        <taxon>eudicotyledons</taxon>
        <taxon>Gunneridae</taxon>
        <taxon>Pentapetalae</taxon>
        <taxon>asterids</taxon>
        <taxon>campanulids</taxon>
        <taxon>Asterales</taxon>
        <taxon>Asteraceae</taxon>
        <taxon>Asteroideae</taxon>
        <taxon>Anthemideae</taxon>
        <taxon>Artemisiinae</taxon>
        <taxon>Artemisia</taxon>
    </lineage>
</organism>
<gene>
    <name evidence="4" type="ORF">CTI12_AA435920</name>
</gene>
<dbReference type="Proteomes" id="UP000245207">
    <property type="component" value="Unassembled WGS sequence"/>
</dbReference>
<proteinExistence type="predicted"/>
<keyword evidence="5" id="KW-1185">Reference proteome</keyword>
<keyword evidence="4" id="KW-0808">Transferase</keyword>
<dbReference type="GO" id="GO:0016020">
    <property type="term" value="C:membrane"/>
    <property type="evidence" value="ECO:0007669"/>
    <property type="project" value="UniProtKB-SubCell"/>
</dbReference>
<dbReference type="GO" id="GO:0030247">
    <property type="term" value="F:polysaccharide binding"/>
    <property type="evidence" value="ECO:0007669"/>
    <property type="project" value="InterPro"/>
</dbReference>
<comment type="subcellular location">
    <subcellularLocation>
        <location evidence="1">Membrane</location>
        <topology evidence="1">Single-pass membrane protein</topology>
    </subcellularLocation>
</comment>
<dbReference type="OrthoDB" id="4062651at2759"/>